<evidence type="ECO:0000256" key="1">
    <source>
        <dbReference type="SAM" id="MobiDB-lite"/>
    </source>
</evidence>
<organism evidence="2 3">
    <name type="scientific">Botrytis deweyae</name>
    <dbReference type="NCBI Taxonomy" id="2478750"/>
    <lineage>
        <taxon>Eukaryota</taxon>
        <taxon>Fungi</taxon>
        <taxon>Dikarya</taxon>
        <taxon>Ascomycota</taxon>
        <taxon>Pezizomycotina</taxon>
        <taxon>Leotiomycetes</taxon>
        <taxon>Helotiales</taxon>
        <taxon>Sclerotiniaceae</taxon>
        <taxon>Botrytis</taxon>
    </lineage>
</organism>
<comment type="caution">
    <text evidence="2">The sequence shown here is derived from an EMBL/GenBank/DDBJ whole genome shotgun (WGS) entry which is preliminary data.</text>
</comment>
<reference evidence="2 3" key="1">
    <citation type="journal article" date="2020" name="Genome Biol. Evol.">
        <title>Comparative genomics of Sclerotiniaceae.</title>
        <authorList>
            <person name="Valero Jimenez C.A."/>
            <person name="Steentjes M."/>
            <person name="Scholten O.E."/>
            <person name="Van Kan J.A.L."/>
        </authorList>
    </citation>
    <scope>NUCLEOTIDE SEQUENCE [LARGE SCALE GENOMIC DNA]</scope>
    <source>
        <strain evidence="2 3">B1</strain>
    </source>
</reference>
<protein>
    <submittedName>
        <fullName evidence="2">Uncharacterized protein</fullName>
    </submittedName>
</protein>
<dbReference type="Proteomes" id="UP000783213">
    <property type="component" value="Unassembled WGS sequence"/>
</dbReference>
<dbReference type="GeneID" id="62228003"/>
<keyword evidence="3" id="KW-1185">Reference proteome</keyword>
<dbReference type="RefSeq" id="XP_038815113.1">
    <property type="nucleotide sequence ID" value="XM_038948847.1"/>
</dbReference>
<gene>
    <name evidence="2" type="ORF">EAE98_001229</name>
</gene>
<feature type="compositionally biased region" description="Polar residues" evidence="1">
    <location>
        <begin position="1"/>
        <end position="31"/>
    </location>
</feature>
<feature type="region of interest" description="Disordered" evidence="1">
    <location>
        <begin position="1"/>
        <end position="36"/>
    </location>
</feature>
<sequence length="84" mass="9228">MMSHISSYPGNLSTAKDPEQNVSYPNSSKGSVTLLPKNPTLLDIIPRDVGLADSPLATQHSTTTRRTEITGSLENYPRTDWWLG</sequence>
<proteinExistence type="predicted"/>
<name>A0ABQ7J0W3_9HELO</name>
<evidence type="ECO:0000313" key="2">
    <source>
        <dbReference type="EMBL" id="KAF7938892.1"/>
    </source>
</evidence>
<evidence type="ECO:0000313" key="3">
    <source>
        <dbReference type="Proteomes" id="UP000783213"/>
    </source>
</evidence>
<dbReference type="EMBL" id="RCSX01000002">
    <property type="protein sequence ID" value="KAF7938892.1"/>
    <property type="molecule type" value="Genomic_DNA"/>
</dbReference>
<accession>A0ABQ7J0W3</accession>